<dbReference type="Proteomes" id="UP000199427">
    <property type="component" value="Unassembled WGS sequence"/>
</dbReference>
<name>A0A1H8ZJN8_9BACI</name>
<evidence type="ECO:0000313" key="3">
    <source>
        <dbReference type="Proteomes" id="UP000199427"/>
    </source>
</evidence>
<dbReference type="OrthoDB" id="9809488at2"/>
<dbReference type="EMBL" id="FOES01000002">
    <property type="protein sequence ID" value="SEP64574.1"/>
    <property type="molecule type" value="Genomic_DNA"/>
</dbReference>
<dbReference type="Gene3D" id="2.70.70.10">
    <property type="entry name" value="Glucose Permease (Domain IIA)"/>
    <property type="match status" value="1"/>
</dbReference>
<dbReference type="STRING" id="571933.SAMN05216362_1024"/>
<dbReference type="InterPro" id="IPR011055">
    <property type="entry name" value="Dup_hybrid_motif"/>
</dbReference>
<feature type="domain" description="M23ase beta-sheet core" evidence="1">
    <location>
        <begin position="197"/>
        <end position="288"/>
    </location>
</feature>
<proteinExistence type="predicted"/>
<dbReference type="InterPro" id="IPR016047">
    <property type="entry name" value="M23ase_b-sheet_dom"/>
</dbReference>
<dbReference type="CDD" id="cd12797">
    <property type="entry name" value="M23_peptidase"/>
    <property type="match status" value="1"/>
</dbReference>
<reference evidence="2 3" key="1">
    <citation type="submission" date="2016-10" db="EMBL/GenBank/DDBJ databases">
        <authorList>
            <person name="de Groot N.N."/>
        </authorList>
    </citation>
    <scope>NUCLEOTIDE SEQUENCE [LARGE SCALE GENOMIC DNA]</scope>
    <source>
        <strain evidence="2 3">DSM 21633</strain>
    </source>
</reference>
<dbReference type="SUPFAM" id="SSF51261">
    <property type="entry name" value="Duplicated hybrid motif"/>
    <property type="match status" value="1"/>
</dbReference>
<accession>A0A1H8ZJN8</accession>
<organism evidence="2 3">
    <name type="scientific">Piscibacillus halophilus</name>
    <dbReference type="NCBI Taxonomy" id="571933"/>
    <lineage>
        <taxon>Bacteria</taxon>
        <taxon>Bacillati</taxon>
        <taxon>Bacillota</taxon>
        <taxon>Bacilli</taxon>
        <taxon>Bacillales</taxon>
        <taxon>Bacillaceae</taxon>
        <taxon>Piscibacillus</taxon>
    </lineage>
</organism>
<protein>
    <submittedName>
        <fullName evidence="2">Peptidase family M23</fullName>
    </submittedName>
</protein>
<evidence type="ECO:0000259" key="1">
    <source>
        <dbReference type="Pfam" id="PF01551"/>
    </source>
</evidence>
<keyword evidence="3" id="KW-1185">Reference proteome</keyword>
<dbReference type="PANTHER" id="PTHR21666:SF270">
    <property type="entry name" value="MUREIN HYDROLASE ACTIVATOR ENVC"/>
    <property type="match status" value="1"/>
</dbReference>
<gene>
    <name evidence="2" type="ORF">SAMN05216362_1024</name>
</gene>
<dbReference type="AlphaFoldDB" id="A0A1H8ZJN8"/>
<dbReference type="InterPro" id="IPR050570">
    <property type="entry name" value="Cell_wall_metabolism_enzyme"/>
</dbReference>
<evidence type="ECO:0000313" key="2">
    <source>
        <dbReference type="EMBL" id="SEP64574.1"/>
    </source>
</evidence>
<dbReference type="RefSeq" id="WP_091772201.1">
    <property type="nucleotide sequence ID" value="NZ_CAESCL010000007.1"/>
</dbReference>
<dbReference type="PROSITE" id="PS51257">
    <property type="entry name" value="PROKAR_LIPOPROTEIN"/>
    <property type="match status" value="1"/>
</dbReference>
<dbReference type="PANTHER" id="PTHR21666">
    <property type="entry name" value="PEPTIDASE-RELATED"/>
    <property type="match status" value="1"/>
</dbReference>
<sequence>MKFYITILAILLCFILVACGGSKPEKDDSMPDEKFSPEELPNEFLEGNFETIYNQTSESFQDMVSFEEFEELGKDFNQGLNEFVLASTMPFQNVTEYQWISVEGDKGIQGHFADDFTIEGLRLTPVISNLESDNIYTEVTYQMPMKGEWFTFWGGTNELVNYHYATENQRYAYDLVIEKDGSTFEGDHKNNESYYAFGEDVLAPADGTVVSVENDIKDNTPTVETNAKEPLGNHVILEHDHHEYSVIAHLQQGSLKVNEGDQVRAGDLLGFVGNSGNSSEPHIHFHVVDGPEWEEATSIRIKLENGKDPIRGETVNGFE</sequence>
<dbReference type="GO" id="GO:0004222">
    <property type="term" value="F:metalloendopeptidase activity"/>
    <property type="evidence" value="ECO:0007669"/>
    <property type="project" value="TreeGrafter"/>
</dbReference>
<dbReference type="Pfam" id="PF01551">
    <property type="entry name" value="Peptidase_M23"/>
    <property type="match status" value="1"/>
</dbReference>